<evidence type="ECO:0000256" key="5">
    <source>
        <dbReference type="ARBA" id="ARBA00023004"/>
    </source>
</evidence>
<dbReference type="InterPro" id="IPR013783">
    <property type="entry name" value="Ig-like_fold"/>
</dbReference>
<feature type="transmembrane region" description="Helical" evidence="7">
    <location>
        <begin position="164"/>
        <end position="183"/>
    </location>
</feature>
<dbReference type="InterPro" id="IPR032879">
    <property type="entry name" value="FixG_C"/>
</dbReference>
<dbReference type="InterPro" id="IPR014116">
    <property type="entry name" value="Cyt_c_oxidase_cbb3_FixG"/>
</dbReference>
<keyword evidence="10" id="KW-1185">Reference proteome</keyword>
<proteinExistence type="predicted"/>
<gene>
    <name evidence="9" type="primary">ccoG</name>
    <name evidence="9" type="ORF">KEC16_10210</name>
</gene>
<evidence type="ECO:0000256" key="6">
    <source>
        <dbReference type="ARBA" id="ARBA00023014"/>
    </source>
</evidence>
<dbReference type="RefSeq" id="WP_211548506.1">
    <property type="nucleotide sequence ID" value="NZ_JAGTUF010000008.1"/>
</dbReference>
<dbReference type="PANTHER" id="PTHR30176:SF3">
    <property type="entry name" value="FERREDOXIN-TYPE PROTEIN NAPH"/>
    <property type="match status" value="1"/>
</dbReference>
<protein>
    <submittedName>
        <fullName evidence="9">Cytochrome c oxidase accessory protein CcoG</fullName>
    </submittedName>
</protein>
<dbReference type="PROSITE" id="PS51379">
    <property type="entry name" value="4FE4S_FER_2"/>
    <property type="match status" value="1"/>
</dbReference>
<dbReference type="Pfam" id="PF13746">
    <property type="entry name" value="Fer4_18"/>
    <property type="match status" value="1"/>
</dbReference>
<comment type="caution">
    <text evidence="9">The sequence shown here is derived from an EMBL/GenBank/DDBJ whole genome shotgun (WGS) entry which is preliminary data.</text>
</comment>
<keyword evidence="7" id="KW-1133">Transmembrane helix</keyword>
<accession>A0ABS5ICH5</accession>
<sequence>MNATIDPDQITERQPTKGEVPFYRENGQAVPRGVTGLFRTLKWWAMAILLAWWHLGPFLRWDRGPDAPGQAILVDMAGRRAYFFDIEIWPQEVYYVTGLLLIAAISLFLMSALAGRVWCGFLCWQTVYTDLFQNIERWVIGERTTRIAFERAPLSAKKLAKKTVVVTAWAAVSAACGIGVTLWFGDAFQMLKDIFTAQAPFSVYLFILIIGGFCFLLGGFARERVCVYMCPYSRFQAAMFDEHSLIVSYEAWRGEPRAPAPKDRNFDQRGHCVDCKMCVQSCPTGVDIRFGNQLACIGCGVCIDACDQIMDKFGLPRGLISYDSAVNLEAREAGKPAQGIKPIRARTLLYAGLLAIVGGVMLTSLLTRSTTEVNVLHERTPLFVQMSDGSVRNGYAYKVLNMVREDRTYVLKTEGLADATLEVVGGKSGATELEFQVEKDQVSTFRIFVNAPESALKGRSTDVTFVLTEQGKSEKPIRSKTLFAGPEK</sequence>
<feature type="transmembrane region" description="Helical" evidence="7">
    <location>
        <begin position="348"/>
        <end position="366"/>
    </location>
</feature>
<keyword evidence="1" id="KW-0813">Transport</keyword>
<dbReference type="EMBL" id="JAGTUF010000008">
    <property type="protein sequence ID" value="MBR9972090.1"/>
    <property type="molecule type" value="Genomic_DNA"/>
</dbReference>
<dbReference type="Pfam" id="PF12801">
    <property type="entry name" value="Fer4_5"/>
    <property type="match status" value="1"/>
</dbReference>
<dbReference type="SUPFAM" id="SSF54862">
    <property type="entry name" value="4Fe-4S ferredoxins"/>
    <property type="match status" value="1"/>
</dbReference>
<feature type="transmembrane region" description="Helical" evidence="7">
    <location>
        <begin position="93"/>
        <end position="114"/>
    </location>
</feature>
<dbReference type="Gene3D" id="2.60.40.10">
    <property type="entry name" value="Immunoglobulins"/>
    <property type="match status" value="1"/>
</dbReference>
<organism evidence="9 10">
    <name type="scientific">Magnetospirillum sulfuroxidans</name>
    <dbReference type="NCBI Taxonomy" id="611300"/>
    <lineage>
        <taxon>Bacteria</taxon>
        <taxon>Pseudomonadati</taxon>
        <taxon>Pseudomonadota</taxon>
        <taxon>Alphaproteobacteria</taxon>
        <taxon>Rhodospirillales</taxon>
        <taxon>Rhodospirillaceae</taxon>
        <taxon>Magnetospirillum</taxon>
    </lineage>
</organism>
<dbReference type="InterPro" id="IPR017900">
    <property type="entry name" value="4Fe4S_Fe_S_CS"/>
</dbReference>
<reference evidence="9 10" key="1">
    <citation type="submission" date="2021-04" db="EMBL/GenBank/DDBJ databases">
        <title>Magnetospirillum sulfuroxidans sp. nov., a facultative chemolithoautotrophic sulfur-oxidizing alphaproteobacterium isolated from freshwater sediment and proposals for Paramagetospirillum gen. nov., and Magnetospirillaceae fam. nov.</title>
        <authorList>
            <person name="Koziaeva V."/>
            <person name="Geelhoed J.S."/>
            <person name="Sorokin D.Y."/>
            <person name="Grouzdev D.S."/>
        </authorList>
    </citation>
    <scope>NUCLEOTIDE SEQUENCE [LARGE SCALE GENOMIC DNA]</scope>
    <source>
        <strain evidence="9 10">J10</strain>
    </source>
</reference>
<dbReference type="Pfam" id="PF11614">
    <property type="entry name" value="FixG_C"/>
    <property type="match status" value="1"/>
</dbReference>
<evidence type="ECO:0000256" key="2">
    <source>
        <dbReference type="ARBA" id="ARBA00022485"/>
    </source>
</evidence>
<name>A0ABS5ICH5_9PROT</name>
<feature type="domain" description="4Fe-4S ferredoxin-type" evidence="8">
    <location>
        <begin position="262"/>
        <end position="293"/>
    </location>
</feature>
<evidence type="ECO:0000259" key="8">
    <source>
        <dbReference type="PROSITE" id="PS51379"/>
    </source>
</evidence>
<keyword evidence="7" id="KW-0472">Membrane</keyword>
<keyword evidence="7" id="KW-0812">Transmembrane</keyword>
<keyword evidence="2" id="KW-0004">4Fe-4S</keyword>
<dbReference type="PROSITE" id="PS00198">
    <property type="entry name" value="4FE4S_FER_1"/>
    <property type="match status" value="1"/>
</dbReference>
<keyword evidence="6" id="KW-0411">Iron-sulfur</keyword>
<evidence type="ECO:0000256" key="7">
    <source>
        <dbReference type="SAM" id="Phobius"/>
    </source>
</evidence>
<keyword evidence="4" id="KW-0249">Electron transport</keyword>
<dbReference type="Proteomes" id="UP000680714">
    <property type="component" value="Unassembled WGS sequence"/>
</dbReference>
<evidence type="ECO:0000256" key="3">
    <source>
        <dbReference type="ARBA" id="ARBA00022723"/>
    </source>
</evidence>
<dbReference type="InterPro" id="IPR017896">
    <property type="entry name" value="4Fe4S_Fe-S-bd"/>
</dbReference>
<dbReference type="NCBIfam" id="TIGR02745">
    <property type="entry name" value="ccoG_rdxA_fixG"/>
    <property type="match status" value="1"/>
</dbReference>
<feature type="transmembrane region" description="Helical" evidence="7">
    <location>
        <begin position="41"/>
        <end position="59"/>
    </location>
</feature>
<evidence type="ECO:0000256" key="4">
    <source>
        <dbReference type="ARBA" id="ARBA00022982"/>
    </source>
</evidence>
<evidence type="ECO:0000313" key="9">
    <source>
        <dbReference type="EMBL" id="MBR9972090.1"/>
    </source>
</evidence>
<dbReference type="PANTHER" id="PTHR30176">
    <property type="entry name" value="FERREDOXIN-TYPE PROTEIN NAPH"/>
    <property type="match status" value="1"/>
</dbReference>
<feature type="transmembrane region" description="Helical" evidence="7">
    <location>
        <begin position="203"/>
        <end position="221"/>
    </location>
</feature>
<dbReference type="InterPro" id="IPR051684">
    <property type="entry name" value="Electron_Trans/Redox"/>
</dbReference>
<keyword evidence="5" id="KW-0408">Iron</keyword>
<evidence type="ECO:0000256" key="1">
    <source>
        <dbReference type="ARBA" id="ARBA00022448"/>
    </source>
</evidence>
<keyword evidence="3" id="KW-0479">Metal-binding</keyword>
<evidence type="ECO:0000313" key="10">
    <source>
        <dbReference type="Proteomes" id="UP000680714"/>
    </source>
</evidence>